<dbReference type="EMBL" id="JANFQF010000011">
    <property type="protein sequence ID" value="MCQ4120431.1"/>
    <property type="molecule type" value="Genomic_DNA"/>
</dbReference>
<comment type="caution">
    <text evidence="1">The sequence shown here is derived from an EMBL/GenBank/DDBJ whole genome shotgun (WGS) entry which is preliminary data.</text>
</comment>
<dbReference type="Proteomes" id="UP001524501">
    <property type="component" value="Unassembled WGS sequence"/>
</dbReference>
<reference evidence="1 2" key="1">
    <citation type="submission" date="2022-07" db="EMBL/GenBank/DDBJ databases">
        <title>Degradation activity of malathion, p-nitrophenol and potential low-temperature adaptation strategy of Rhodococcus sp. FXJ9.536.</title>
        <authorList>
            <person name="Huang J."/>
            <person name="Huang Y."/>
        </authorList>
    </citation>
    <scope>NUCLEOTIDE SEQUENCE [LARGE SCALE GENOMIC DNA]</scope>
    <source>
        <strain evidence="1 2">FXJ9.536</strain>
    </source>
</reference>
<dbReference type="RefSeq" id="WP_255969767.1">
    <property type="nucleotide sequence ID" value="NZ_JANFQF010000011.1"/>
</dbReference>
<keyword evidence="2" id="KW-1185">Reference proteome</keyword>
<evidence type="ECO:0000313" key="2">
    <source>
        <dbReference type="Proteomes" id="UP001524501"/>
    </source>
</evidence>
<proteinExistence type="predicted"/>
<accession>A0ABT1QDU5</accession>
<sequence length="69" mass="7569">MTTLRVNFHKSASRSITYHRYPDVKRFDISPEGVLTVKGQTGSLAAYSAGNWTDVYFEDAVGDAEAAKA</sequence>
<evidence type="ECO:0000313" key="1">
    <source>
        <dbReference type="EMBL" id="MCQ4120431.1"/>
    </source>
</evidence>
<gene>
    <name evidence="1" type="ORF">NOF53_14845</name>
</gene>
<protein>
    <submittedName>
        <fullName evidence="1">Uncharacterized protein</fullName>
    </submittedName>
</protein>
<organism evidence="1 2">
    <name type="scientific">Rhodococcus tibetensis</name>
    <dbReference type="NCBI Taxonomy" id="2965064"/>
    <lineage>
        <taxon>Bacteria</taxon>
        <taxon>Bacillati</taxon>
        <taxon>Actinomycetota</taxon>
        <taxon>Actinomycetes</taxon>
        <taxon>Mycobacteriales</taxon>
        <taxon>Nocardiaceae</taxon>
        <taxon>Rhodococcus</taxon>
    </lineage>
</organism>
<name>A0ABT1QDU5_9NOCA</name>